<organism evidence="3 4">
    <name type="scientific">Candidatus Cryptobacteroides avicola</name>
    <dbReference type="NCBI Taxonomy" id="2840757"/>
    <lineage>
        <taxon>Bacteria</taxon>
        <taxon>Pseudomonadati</taxon>
        <taxon>Bacteroidota</taxon>
        <taxon>Bacteroidia</taxon>
        <taxon>Bacteroidales</taxon>
        <taxon>Candidatus Cryptobacteroides</taxon>
    </lineage>
</organism>
<feature type="transmembrane region" description="Helical" evidence="1">
    <location>
        <begin position="109"/>
        <end position="130"/>
    </location>
</feature>
<keyword evidence="1" id="KW-1133">Transmembrane helix</keyword>
<sequence length="141" mass="15787">MKRYFKFYLSRLLLILYIISVCLLCFLNFGPETDMSAEWFGIPKDKIAHFLMFFPYPALITLVFCKASWSPVKFIGFLLAVLAGGVFIGGGIELIQGLTDYRSCDINDFRADCLGLFAGSVATLILWLAVQGRKKTGKDGH</sequence>
<dbReference type="EMBL" id="JADILV010000021">
    <property type="protein sequence ID" value="MBO8483068.1"/>
    <property type="molecule type" value="Genomic_DNA"/>
</dbReference>
<dbReference type="Pfam" id="PF04892">
    <property type="entry name" value="VanZ"/>
    <property type="match status" value="1"/>
</dbReference>
<gene>
    <name evidence="3" type="ORF">IAB75_02990</name>
</gene>
<feature type="transmembrane region" description="Helical" evidence="1">
    <location>
        <begin position="74"/>
        <end position="97"/>
    </location>
</feature>
<reference evidence="3" key="1">
    <citation type="submission" date="2020-10" db="EMBL/GenBank/DDBJ databases">
        <authorList>
            <person name="Gilroy R."/>
        </authorList>
    </citation>
    <scope>NUCLEOTIDE SEQUENCE</scope>
    <source>
        <strain evidence="3">G3-8215</strain>
    </source>
</reference>
<dbReference type="PANTHER" id="PTHR28008">
    <property type="entry name" value="DOMAIN PROTEIN, PUTATIVE (AFU_ORTHOLOGUE AFUA_3G10980)-RELATED"/>
    <property type="match status" value="1"/>
</dbReference>
<evidence type="ECO:0000256" key="1">
    <source>
        <dbReference type="SAM" id="Phobius"/>
    </source>
</evidence>
<feature type="transmembrane region" description="Helical" evidence="1">
    <location>
        <begin position="50"/>
        <end position="67"/>
    </location>
</feature>
<reference evidence="3" key="2">
    <citation type="journal article" date="2021" name="PeerJ">
        <title>Extensive microbial diversity within the chicken gut microbiome revealed by metagenomics and culture.</title>
        <authorList>
            <person name="Gilroy R."/>
            <person name="Ravi A."/>
            <person name="Getino M."/>
            <person name="Pursley I."/>
            <person name="Horton D.L."/>
            <person name="Alikhan N.F."/>
            <person name="Baker D."/>
            <person name="Gharbi K."/>
            <person name="Hall N."/>
            <person name="Watson M."/>
            <person name="Adriaenssens E.M."/>
            <person name="Foster-Nyarko E."/>
            <person name="Jarju S."/>
            <person name="Secka A."/>
            <person name="Antonio M."/>
            <person name="Oren A."/>
            <person name="Chaudhuri R.R."/>
            <person name="La Ragione R."/>
            <person name="Hildebrand F."/>
            <person name="Pallen M.J."/>
        </authorList>
    </citation>
    <scope>NUCLEOTIDE SEQUENCE</scope>
    <source>
        <strain evidence="3">G3-8215</strain>
    </source>
</reference>
<feature type="transmembrane region" description="Helical" evidence="1">
    <location>
        <begin position="12"/>
        <end position="30"/>
    </location>
</feature>
<dbReference type="Proteomes" id="UP000725002">
    <property type="component" value="Unassembled WGS sequence"/>
</dbReference>
<keyword evidence="1" id="KW-0472">Membrane</keyword>
<evidence type="ECO:0000313" key="3">
    <source>
        <dbReference type="EMBL" id="MBO8483068.1"/>
    </source>
</evidence>
<evidence type="ECO:0000313" key="4">
    <source>
        <dbReference type="Proteomes" id="UP000725002"/>
    </source>
</evidence>
<dbReference type="PANTHER" id="PTHR28008:SF1">
    <property type="entry name" value="DOMAIN PROTEIN, PUTATIVE (AFU_ORTHOLOGUE AFUA_3G10980)-RELATED"/>
    <property type="match status" value="1"/>
</dbReference>
<dbReference type="InterPro" id="IPR006976">
    <property type="entry name" value="VanZ-like"/>
</dbReference>
<name>A0A940IHV1_9BACT</name>
<evidence type="ECO:0000259" key="2">
    <source>
        <dbReference type="Pfam" id="PF04892"/>
    </source>
</evidence>
<accession>A0A940IHV1</accession>
<dbReference type="AlphaFoldDB" id="A0A940IHV1"/>
<keyword evidence="1" id="KW-0812">Transmembrane</keyword>
<protein>
    <submittedName>
        <fullName evidence="3">VanZ family protein</fullName>
    </submittedName>
</protein>
<proteinExistence type="predicted"/>
<feature type="domain" description="VanZ-like" evidence="2">
    <location>
        <begin position="39"/>
        <end position="125"/>
    </location>
</feature>
<comment type="caution">
    <text evidence="3">The sequence shown here is derived from an EMBL/GenBank/DDBJ whole genome shotgun (WGS) entry which is preliminary data.</text>
</comment>